<dbReference type="SUPFAM" id="SSF48371">
    <property type="entry name" value="ARM repeat"/>
    <property type="match status" value="3"/>
</dbReference>
<dbReference type="FunFam" id="1.25.40.180:FF:000042">
    <property type="entry name" value="Eukaryotic translation initiation factor 4 gamma"/>
    <property type="match status" value="1"/>
</dbReference>
<keyword evidence="3" id="KW-0597">Phosphoprotein</keyword>
<dbReference type="PANTHER" id="PTHR23253:SF78">
    <property type="entry name" value="EUKARYOTIC TRANSLATION INITIATION FACTOR 4G1, ISOFORM B-RELATED"/>
    <property type="match status" value="1"/>
</dbReference>
<dbReference type="SMART" id="SM00544">
    <property type="entry name" value="MA3"/>
    <property type="match status" value="1"/>
</dbReference>
<dbReference type="GO" id="GO:0003729">
    <property type="term" value="F:mRNA binding"/>
    <property type="evidence" value="ECO:0007669"/>
    <property type="project" value="TreeGrafter"/>
</dbReference>
<proteinExistence type="inferred from homology"/>
<dbReference type="CDD" id="cd11559">
    <property type="entry name" value="W2_eIF4G1_like"/>
    <property type="match status" value="1"/>
</dbReference>
<evidence type="ECO:0000256" key="4">
    <source>
        <dbReference type="ARBA" id="ARBA00022845"/>
    </source>
</evidence>
<dbReference type="GO" id="GO:0006417">
    <property type="term" value="P:regulation of translation"/>
    <property type="evidence" value="ECO:0007669"/>
    <property type="project" value="UniProtKB-KW"/>
</dbReference>
<keyword evidence="5" id="KW-0648">Protein biosynthesis</keyword>
<dbReference type="InterPro" id="IPR003891">
    <property type="entry name" value="Initiation_fac_eIF4g_MI"/>
</dbReference>
<dbReference type="InterPro" id="IPR016024">
    <property type="entry name" value="ARM-type_fold"/>
</dbReference>
<evidence type="ECO:0000313" key="9">
    <source>
        <dbReference type="EMBL" id="JAB63505.1"/>
    </source>
</evidence>
<evidence type="ECO:0000256" key="6">
    <source>
        <dbReference type="SAM" id="MobiDB-lite"/>
    </source>
</evidence>
<evidence type="ECO:0000256" key="5">
    <source>
        <dbReference type="ARBA" id="ARBA00022917"/>
    </source>
</evidence>
<feature type="compositionally biased region" description="Basic and acidic residues" evidence="6">
    <location>
        <begin position="213"/>
        <end position="229"/>
    </location>
</feature>
<feature type="region of interest" description="Disordered" evidence="6">
    <location>
        <begin position="314"/>
        <end position="397"/>
    </location>
</feature>
<name>V5G0I8_ANOGL</name>
<evidence type="ECO:0000256" key="2">
    <source>
        <dbReference type="ARBA" id="ARBA00022540"/>
    </source>
</evidence>
<evidence type="ECO:0000256" key="1">
    <source>
        <dbReference type="ARBA" id="ARBA00005775"/>
    </source>
</evidence>
<dbReference type="PANTHER" id="PTHR23253">
    <property type="entry name" value="EUKARYOTIC TRANSLATION INITIATION FACTOR 4 GAMMA"/>
    <property type="match status" value="1"/>
</dbReference>
<dbReference type="PROSITE" id="PS51366">
    <property type="entry name" value="MI"/>
    <property type="match status" value="1"/>
</dbReference>
<sequence>MCKELALMQVPTIHNTEENPDFVNFRKLLITRCQVEFEKQSIDESVRNEKVKEIEECTDPEKKKDLQFDLEEYDRRLRMKSVGNIRFIGELFKQNMLTVNIMMRCLANLLDNKDEESLECLCKLLTTVGKELESKSNVNLSQIFNTMKNIVEKKDGKVSSRIRFMLQDVIDLRNSKWVPRRQDLNPKTIEQIQKEADNEQLNIQLMNSVPMTPRKEDRVGSGPNSDRKAGRGGRNVSSDDGWIVNTTNRNRTTQFTVQSDKLKSKAPLIDEPLGSSQLFGSWGKGSVGSNIKSQPPSLGANTANMYAALENMNLDDKRPITSRPGNKDPYSSKGPSMERSYAKFDGRGSRSGSQHRSNDSSASSSQRSTPAPVMPPTAPPKLQPAQPAPAQQMTEEQMERRINNCLDEYVTGSSSVDDYFLDISPVIPPSYFPRMIEDSYLRVLEKSQQARLKTGSLFAQLVKRGRIQLEDYCAGLEGILSQADDLKIDIPKIWDYLAEILVDLICEEVLPLGRLYKSFKVLISQEHAARVLAPLFKQVVSEKGPNFMHSIWHASGLQLTDFMPSSQVDSFVKDNQFEFLVGGGAPVGQNQLSYEQIQMKLLDFLKAKKPLDDIVSWITANVGGRVKENQFIKALATAIFRDSINSHLKLVPETLSAHNNLLLKYVDNNSTYELQCLYALQALIHKLEHPQGLLLSICDKLYELGTFSQESFIAWENSSDPAEQEGKGVALKQLTCFFTQLKENDEEDYGSSTSDEA</sequence>
<keyword evidence="2 9" id="KW-0396">Initiation factor</keyword>
<evidence type="ECO:0000256" key="3">
    <source>
        <dbReference type="ARBA" id="ARBA00022553"/>
    </source>
</evidence>
<feature type="compositionally biased region" description="Pro residues" evidence="6">
    <location>
        <begin position="372"/>
        <end position="382"/>
    </location>
</feature>
<dbReference type="SMART" id="SM00515">
    <property type="entry name" value="eIF5C"/>
    <property type="match status" value="1"/>
</dbReference>
<feature type="region of interest" description="Disordered" evidence="6">
    <location>
        <begin position="206"/>
        <end position="247"/>
    </location>
</feature>
<dbReference type="Gene3D" id="1.25.40.180">
    <property type="match status" value="3"/>
</dbReference>
<feature type="domain" description="W2" evidence="7">
    <location>
        <begin position="587"/>
        <end position="751"/>
    </location>
</feature>
<comment type="similarity">
    <text evidence="1">Belongs to the eukaryotic initiation factor 4G family.</text>
</comment>
<dbReference type="GO" id="GO:0016281">
    <property type="term" value="C:eukaryotic translation initiation factor 4F complex"/>
    <property type="evidence" value="ECO:0007669"/>
    <property type="project" value="TreeGrafter"/>
</dbReference>
<accession>V5G0I8</accession>
<evidence type="ECO:0000259" key="7">
    <source>
        <dbReference type="PROSITE" id="PS51363"/>
    </source>
</evidence>
<feature type="compositionally biased region" description="Low complexity" evidence="6">
    <location>
        <begin position="350"/>
        <end position="371"/>
    </location>
</feature>
<gene>
    <name evidence="9" type="primary">IF4G1</name>
</gene>
<dbReference type="InterPro" id="IPR003307">
    <property type="entry name" value="W2_domain"/>
</dbReference>
<dbReference type="PROSITE" id="PS51363">
    <property type="entry name" value="W2"/>
    <property type="match status" value="1"/>
</dbReference>
<dbReference type="InterPro" id="IPR003890">
    <property type="entry name" value="MIF4G-like_typ-3"/>
</dbReference>
<dbReference type="Pfam" id="PF02020">
    <property type="entry name" value="W2"/>
    <property type="match status" value="1"/>
</dbReference>
<protein>
    <submittedName>
        <fullName evidence="9">Eukaryotic translation initiation factor 4 gamma 1</fullName>
    </submittedName>
</protein>
<feature type="compositionally biased region" description="Low complexity" evidence="6">
    <location>
        <begin position="383"/>
        <end position="392"/>
    </location>
</feature>
<dbReference type="SMART" id="SM00543">
    <property type="entry name" value="MIF4G"/>
    <property type="match status" value="1"/>
</dbReference>
<dbReference type="Pfam" id="PF02854">
    <property type="entry name" value="MIF4G"/>
    <property type="match status" value="1"/>
</dbReference>
<organism evidence="9">
    <name type="scientific">Anoplophora glabripennis</name>
    <name type="common">Asian longhorn beetle</name>
    <name type="synonym">Anoplophora nobilis</name>
    <dbReference type="NCBI Taxonomy" id="217634"/>
    <lineage>
        <taxon>Eukaryota</taxon>
        <taxon>Metazoa</taxon>
        <taxon>Ecdysozoa</taxon>
        <taxon>Arthropoda</taxon>
        <taxon>Hexapoda</taxon>
        <taxon>Insecta</taxon>
        <taxon>Pterygota</taxon>
        <taxon>Neoptera</taxon>
        <taxon>Endopterygota</taxon>
        <taxon>Coleoptera</taxon>
        <taxon>Polyphaga</taxon>
        <taxon>Cucujiformia</taxon>
        <taxon>Chrysomeloidea</taxon>
        <taxon>Cerambycidae</taxon>
        <taxon>Lamiinae</taxon>
        <taxon>Lamiini</taxon>
        <taxon>Anoplophora</taxon>
    </lineage>
</organism>
<feature type="domain" description="MI" evidence="8">
    <location>
        <begin position="397"/>
        <end position="520"/>
    </location>
</feature>
<reference evidence="9" key="1">
    <citation type="submission" date="2013-07" db="EMBL/GenBank/DDBJ databases">
        <title>Midgut Transcriptome Profiling of Anoplphora glabripennis, a Lignocellulose Degrading, Wood-Boring Cerambycid.</title>
        <authorList>
            <person name="Scully E.D."/>
            <person name="Hoover K."/>
            <person name="Carlson J.E."/>
            <person name="Tien M."/>
            <person name="Geib S.M."/>
        </authorList>
    </citation>
    <scope>NUCLEOTIDE SEQUENCE</scope>
</reference>
<dbReference type="AlphaFoldDB" id="V5G0I8"/>
<dbReference type="GO" id="GO:0003743">
    <property type="term" value="F:translation initiation factor activity"/>
    <property type="evidence" value="ECO:0007669"/>
    <property type="project" value="UniProtKB-KW"/>
</dbReference>
<keyword evidence="4" id="KW-0810">Translation regulation</keyword>
<evidence type="ECO:0000259" key="8">
    <source>
        <dbReference type="PROSITE" id="PS51366"/>
    </source>
</evidence>
<dbReference type="Pfam" id="PF02847">
    <property type="entry name" value="MA3"/>
    <property type="match status" value="1"/>
</dbReference>
<dbReference type="EMBL" id="GALX01004961">
    <property type="protein sequence ID" value="JAB63505.1"/>
    <property type="molecule type" value="Transcribed_RNA"/>
</dbReference>